<dbReference type="HAMAP" id="MF_00544">
    <property type="entry name" value="Tryptophanase"/>
    <property type="match status" value="1"/>
</dbReference>
<evidence type="ECO:0000259" key="11">
    <source>
        <dbReference type="Pfam" id="PF01212"/>
    </source>
</evidence>
<dbReference type="Pfam" id="PF01212">
    <property type="entry name" value="Beta_elim_lyase"/>
    <property type="match status" value="1"/>
</dbReference>
<dbReference type="InterPro" id="IPR015421">
    <property type="entry name" value="PyrdxlP-dep_Trfase_major"/>
</dbReference>
<sequence>MAIKYFPEPFRIKAVEPLRMLSAEERTAKIAAAHYNVFNLAGEDCYIDLLTDSGTGAMSQEQWAGVMRGDEAYAGSSSYYKLLEAGKDIFDYGYIQPVHQGRAAEKVLFPILLGKGKFAISNMFFDTTRAHVELTGARCIDCVVEVAKDPSHRAPFKGNMDVAKLKKTIAELGADNVGLIVMTITNNSAGGQPVSMQNMREVAEVAKANGIPLDIDAARYAENAYFVQRDEPGYQTKSIKEIIREMFSYGDMFTMSAKKDAIVNIGGLIGVKDANSPLILKIKANCISYEGFFTYGGLAGRDLEALAIGLYEGIDNDYLRYRIGQVEYLAARLDDAGIGYQTPAGGHGVFVDARAMFPHIPYNEFPGQVLAIELYKEAGIRACDIGSYMLGNDPDTGKQLKADFEFTRLAIPRRVYTQAHIDIMAEALIEIKKRAHTVKRGYRITWEPPILRHFQAHLEPISNETRRVKEEEYTVAAQ</sequence>
<dbReference type="RefSeq" id="WP_288195630.1">
    <property type="nucleotide sequence ID" value="NZ_LT608334.1"/>
</dbReference>
<evidence type="ECO:0000256" key="4">
    <source>
        <dbReference type="ARBA" id="ARBA00011881"/>
    </source>
</evidence>
<dbReference type="PROSITE" id="PS00853">
    <property type="entry name" value="BETA_ELIM_LYASE"/>
    <property type="match status" value="1"/>
</dbReference>
<evidence type="ECO:0000256" key="1">
    <source>
        <dbReference type="ARBA" id="ARBA00001933"/>
    </source>
</evidence>
<dbReference type="InterPro" id="IPR011166">
    <property type="entry name" value="Beta-eliminating_lyase"/>
</dbReference>
<comment type="similarity">
    <text evidence="3 9">Belongs to the beta-eliminating lyase family.</text>
</comment>
<evidence type="ECO:0000256" key="5">
    <source>
        <dbReference type="ARBA" id="ARBA00022898"/>
    </source>
</evidence>
<dbReference type="PIRSF" id="PIRSF001386">
    <property type="entry name" value="Trpase"/>
    <property type="match status" value="1"/>
</dbReference>
<dbReference type="InterPro" id="IPR015422">
    <property type="entry name" value="PyrdxlP-dep_Trfase_small"/>
</dbReference>
<evidence type="ECO:0000256" key="7">
    <source>
        <dbReference type="ARBA" id="ARBA00023239"/>
    </source>
</evidence>
<keyword evidence="6 9" id="KW-0823">Tryptophan catabolism</keyword>
<dbReference type="InterPro" id="IPR015424">
    <property type="entry name" value="PyrdxlP-dep_Trfase"/>
</dbReference>
<dbReference type="PANTHER" id="PTHR32325:SF4">
    <property type="entry name" value="TRYPTOPHANASE"/>
    <property type="match status" value="1"/>
</dbReference>
<dbReference type="AlphaFoldDB" id="A0A212KZF4"/>
<dbReference type="InterPro" id="IPR001597">
    <property type="entry name" value="ArAA_b-elim_lyase/Thr_aldolase"/>
</dbReference>
<gene>
    <name evidence="9 12" type="primary">tnaA</name>
    <name evidence="12" type="ORF">KL86PLE_10242</name>
</gene>
<feature type="domain" description="Aromatic amino acid beta-eliminating lyase/threonine aldolase" evidence="11">
    <location>
        <begin position="48"/>
        <end position="426"/>
    </location>
</feature>
<keyword evidence="7 9" id="KW-0456">Lyase</keyword>
<feature type="modified residue" description="N6-(pyridoxal phosphate)lysine" evidence="9 10">
    <location>
        <position position="259"/>
    </location>
</feature>
<evidence type="ECO:0000256" key="10">
    <source>
        <dbReference type="PIRSR" id="PIRSR611166-50"/>
    </source>
</evidence>
<reference evidence="12" key="1">
    <citation type="submission" date="2016-08" db="EMBL/GenBank/DDBJ databases">
        <authorList>
            <person name="Seilhamer J.J."/>
        </authorList>
    </citation>
    <scope>NUCLEOTIDE SEQUENCE</scope>
    <source>
        <strain evidence="12">86</strain>
    </source>
</reference>
<accession>A0A212KZF4</accession>
<dbReference type="Gene3D" id="3.40.640.10">
    <property type="entry name" value="Type I PLP-dependent aspartate aminotransferase-like (Major domain)"/>
    <property type="match status" value="1"/>
</dbReference>
<dbReference type="EMBL" id="FMJD01000001">
    <property type="protein sequence ID" value="SCM70663.1"/>
    <property type="molecule type" value="Genomic_DNA"/>
</dbReference>
<evidence type="ECO:0000256" key="8">
    <source>
        <dbReference type="ARBA" id="ARBA00047962"/>
    </source>
</evidence>
<comment type="cofactor">
    <cofactor evidence="1 9 10">
        <name>pyridoxal 5'-phosphate</name>
        <dbReference type="ChEBI" id="CHEBI:597326"/>
    </cofactor>
</comment>
<evidence type="ECO:0000313" key="12">
    <source>
        <dbReference type="EMBL" id="SCM70663.1"/>
    </source>
</evidence>
<dbReference type="PANTHER" id="PTHR32325">
    <property type="entry name" value="BETA-ELIMINATING LYASE-LIKE PROTEIN-RELATED"/>
    <property type="match status" value="1"/>
</dbReference>
<dbReference type="InterPro" id="IPR018176">
    <property type="entry name" value="Tryptophanase_CS"/>
</dbReference>
<keyword evidence="5 9" id="KW-0663">Pyridoxal phosphate</keyword>
<protein>
    <recommendedName>
        <fullName evidence="9">Tryptophanase</fullName>
        <ecNumber evidence="9">4.1.99.1</ecNumber>
    </recommendedName>
    <alternativeName>
        <fullName evidence="9">L-tryptophan indole-lyase</fullName>
        <shortName evidence="9">TNase</shortName>
    </alternativeName>
</protein>
<comment type="subunit">
    <text evidence="4 9">Homotetramer.</text>
</comment>
<dbReference type="UniPathway" id="UPA00332">
    <property type="reaction ID" value="UER00452"/>
</dbReference>
<name>A0A212KZF4_9HYPH</name>
<evidence type="ECO:0000256" key="2">
    <source>
        <dbReference type="ARBA" id="ARBA00004662"/>
    </source>
</evidence>
<comment type="catalytic activity">
    <reaction evidence="8 9">
        <text>L-tryptophan + H2O = indole + pyruvate + NH4(+)</text>
        <dbReference type="Rhea" id="RHEA:19553"/>
        <dbReference type="ChEBI" id="CHEBI:15361"/>
        <dbReference type="ChEBI" id="CHEBI:15377"/>
        <dbReference type="ChEBI" id="CHEBI:16881"/>
        <dbReference type="ChEBI" id="CHEBI:28938"/>
        <dbReference type="ChEBI" id="CHEBI:57912"/>
        <dbReference type="EC" id="4.1.99.1"/>
    </reaction>
</comment>
<dbReference type="Gene3D" id="3.90.1150.10">
    <property type="entry name" value="Aspartate Aminotransferase, domain 1"/>
    <property type="match status" value="1"/>
</dbReference>
<organism evidence="12">
    <name type="scientific">uncultured Pleomorphomonas sp</name>
    <dbReference type="NCBI Taxonomy" id="442121"/>
    <lineage>
        <taxon>Bacteria</taxon>
        <taxon>Pseudomonadati</taxon>
        <taxon>Pseudomonadota</taxon>
        <taxon>Alphaproteobacteria</taxon>
        <taxon>Hyphomicrobiales</taxon>
        <taxon>Pleomorphomonadaceae</taxon>
        <taxon>Pleomorphomonas</taxon>
        <taxon>environmental samples</taxon>
    </lineage>
</organism>
<dbReference type="InterPro" id="IPR013440">
    <property type="entry name" value="TNase"/>
</dbReference>
<dbReference type="GO" id="GO:0009034">
    <property type="term" value="F:tryptophanase activity"/>
    <property type="evidence" value="ECO:0007669"/>
    <property type="project" value="UniProtKB-UniRule"/>
</dbReference>
<proteinExistence type="inferred from homology"/>
<evidence type="ECO:0000256" key="3">
    <source>
        <dbReference type="ARBA" id="ARBA00009721"/>
    </source>
</evidence>
<comment type="pathway">
    <text evidence="2 9">Amino-acid degradation; L-tryptophan degradation via pyruvate pathway; indole and pyruvate from L-tryptophan: step 1/1.</text>
</comment>
<evidence type="ECO:0000256" key="9">
    <source>
        <dbReference type="HAMAP-Rule" id="MF_00544"/>
    </source>
</evidence>
<dbReference type="EC" id="4.1.99.1" evidence="9"/>
<dbReference type="SUPFAM" id="SSF53383">
    <property type="entry name" value="PLP-dependent transferases"/>
    <property type="match status" value="1"/>
</dbReference>
<evidence type="ECO:0000256" key="6">
    <source>
        <dbReference type="ARBA" id="ARBA00023079"/>
    </source>
</evidence>
<dbReference type="NCBIfam" id="NF009709">
    <property type="entry name" value="PRK13238.1"/>
    <property type="match status" value="1"/>
</dbReference>